<dbReference type="RefSeq" id="WP_144042180.1">
    <property type="nucleotide sequence ID" value="NZ_BMPL01000035.1"/>
</dbReference>
<name>A0A553JIX4_SHEHA</name>
<gene>
    <name evidence="2" type="ORF">FN961_21270</name>
</gene>
<keyword evidence="3" id="KW-1185">Reference proteome</keyword>
<accession>A0A553JIX4</accession>
<keyword evidence="1" id="KW-0472">Membrane</keyword>
<evidence type="ECO:0000313" key="2">
    <source>
        <dbReference type="EMBL" id="TRY12358.1"/>
    </source>
</evidence>
<evidence type="ECO:0000313" key="3">
    <source>
        <dbReference type="Proteomes" id="UP000318126"/>
    </source>
</evidence>
<proteinExistence type="predicted"/>
<organism evidence="2 3">
    <name type="scientific">Shewanella hanedai</name>
    <name type="common">Alteromonas hanedai</name>
    <dbReference type="NCBI Taxonomy" id="25"/>
    <lineage>
        <taxon>Bacteria</taxon>
        <taxon>Pseudomonadati</taxon>
        <taxon>Pseudomonadota</taxon>
        <taxon>Gammaproteobacteria</taxon>
        <taxon>Alteromonadales</taxon>
        <taxon>Shewanellaceae</taxon>
        <taxon>Shewanella</taxon>
    </lineage>
</organism>
<reference evidence="3" key="1">
    <citation type="submission" date="2019-07" db="EMBL/GenBank/DDBJ databases">
        <title>Shewanella sp. YLB-08 draft genomic sequence.</title>
        <authorList>
            <person name="Yu L."/>
        </authorList>
    </citation>
    <scope>NUCLEOTIDE SEQUENCE [LARGE SCALE GENOMIC DNA]</scope>
    <source>
        <strain evidence="3">JCM 20706</strain>
    </source>
</reference>
<evidence type="ECO:0000256" key="1">
    <source>
        <dbReference type="SAM" id="Phobius"/>
    </source>
</evidence>
<sequence>MKIIFFMGGILIAVLFLLIGVAIGVSFDDTTEEFLALIQAMSSVGGVIITACTMLIALFALHTWKSQFDHAEKFKSIVNLETQLRLLYQSFDEYLDIYTKVTVYNHQKDYLDLRANFNLQLATFDRSMDFSLSFLSSQEQDKFNQLFTKSKDIFNSAVGLVNSNHSCVDSTEFENLIVEKDKKITQSYICFKNLLRSVRK</sequence>
<dbReference type="Proteomes" id="UP000318126">
    <property type="component" value="Unassembled WGS sequence"/>
</dbReference>
<keyword evidence="1" id="KW-0812">Transmembrane</keyword>
<dbReference type="EMBL" id="VKGK01000035">
    <property type="protein sequence ID" value="TRY12358.1"/>
    <property type="molecule type" value="Genomic_DNA"/>
</dbReference>
<feature type="transmembrane region" description="Helical" evidence="1">
    <location>
        <begin position="34"/>
        <end position="61"/>
    </location>
</feature>
<dbReference type="OrthoDB" id="9976446at2"/>
<dbReference type="AlphaFoldDB" id="A0A553JIX4"/>
<comment type="caution">
    <text evidence="2">The sequence shown here is derived from an EMBL/GenBank/DDBJ whole genome shotgun (WGS) entry which is preliminary data.</text>
</comment>
<protein>
    <submittedName>
        <fullName evidence="2">Uncharacterized protein</fullName>
    </submittedName>
</protein>
<keyword evidence="1" id="KW-1133">Transmembrane helix</keyword>